<dbReference type="RefSeq" id="WP_179488834.1">
    <property type="nucleotide sequence ID" value="NZ_JACCBV010000001.1"/>
</dbReference>
<gene>
    <name evidence="1" type="ORF">BJ991_001493</name>
</gene>
<protein>
    <submittedName>
        <fullName evidence="1">Uncharacterized protein</fullName>
    </submittedName>
</protein>
<organism evidence="1 2">
    <name type="scientific">Microbacterium immunditiarum</name>
    <dbReference type="NCBI Taxonomy" id="337480"/>
    <lineage>
        <taxon>Bacteria</taxon>
        <taxon>Bacillati</taxon>
        <taxon>Actinomycetota</taxon>
        <taxon>Actinomycetes</taxon>
        <taxon>Micrococcales</taxon>
        <taxon>Microbacteriaceae</taxon>
        <taxon>Microbacterium</taxon>
    </lineage>
</organism>
<proteinExistence type="predicted"/>
<sequence length="91" mass="10435">MPDPNLITSCVEVDLRCAHIEDFQRWSNYLRYARLALDGIKPGDIVKLIVDYKTVYPFRDVDLTGVRIQIVADSVSTRKKWEQIIAGVVAR</sequence>
<reference evidence="1 2" key="1">
    <citation type="submission" date="2020-07" db="EMBL/GenBank/DDBJ databases">
        <title>Sequencing the genomes of 1000 actinobacteria strains.</title>
        <authorList>
            <person name="Klenk H.-P."/>
        </authorList>
    </citation>
    <scope>NUCLEOTIDE SEQUENCE [LARGE SCALE GENOMIC DNA]</scope>
    <source>
        <strain evidence="1 2">DSM 24662</strain>
    </source>
</reference>
<evidence type="ECO:0000313" key="1">
    <source>
        <dbReference type="EMBL" id="NYE19465.1"/>
    </source>
</evidence>
<keyword evidence="2" id="KW-1185">Reference proteome</keyword>
<dbReference type="AlphaFoldDB" id="A0A7Y9KJ60"/>
<comment type="caution">
    <text evidence="1">The sequence shown here is derived from an EMBL/GenBank/DDBJ whole genome shotgun (WGS) entry which is preliminary data.</text>
</comment>
<dbReference type="EMBL" id="JACCBV010000001">
    <property type="protein sequence ID" value="NYE19465.1"/>
    <property type="molecule type" value="Genomic_DNA"/>
</dbReference>
<dbReference type="Proteomes" id="UP000576969">
    <property type="component" value="Unassembled WGS sequence"/>
</dbReference>
<evidence type="ECO:0000313" key="2">
    <source>
        <dbReference type="Proteomes" id="UP000576969"/>
    </source>
</evidence>
<name>A0A7Y9KJ60_9MICO</name>
<accession>A0A7Y9KJ60</accession>